<dbReference type="InterPro" id="IPR038973">
    <property type="entry name" value="MutL/Mlh/Pms-like"/>
</dbReference>
<dbReference type="PROSITE" id="PS00058">
    <property type="entry name" value="DNA_MISMATCH_REPAIR_1"/>
    <property type="match status" value="1"/>
</dbReference>
<dbReference type="NCBIfam" id="NF000949">
    <property type="entry name" value="PRK00095.1-2"/>
    <property type="match status" value="1"/>
</dbReference>
<dbReference type="Gene3D" id="3.30.230.10">
    <property type="match status" value="1"/>
</dbReference>
<evidence type="ECO:0000313" key="9">
    <source>
        <dbReference type="EMBL" id="MBM6928753.1"/>
    </source>
</evidence>
<keyword evidence="9" id="KW-0378">Hydrolase</keyword>
<evidence type="ECO:0000256" key="5">
    <source>
        <dbReference type="HAMAP-Rule" id="MF_00149"/>
    </source>
</evidence>
<feature type="domain" description="MutL C-terminal dimerisation" evidence="7">
    <location>
        <begin position="435"/>
        <end position="581"/>
    </location>
</feature>
<evidence type="ECO:0000256" key="3">
    <source>
        <dbReference type="ARBA" id="ARBA00022763"/>
    </source>
</evidence>
<name>A0ABS2GSC8_9BURK</name>
<dbReference type="PANTHER" id="PTHR10073:SF12">
    <property type="entry name" value="DNA MISMATCH REPAIR PROTEIN MLH1"/>
    <property type="match status" value="1"/>
</dbReference>
<dbReference type="RefSeq" id="WP_205050341.1">
    <property type="nucleotide sequence ID" value="NZ_JACJKX010000008.1"/>
</dbReference>
<keyword evidence="3 5" id="KW-0227">DNA damage</keyword>
<sequence>MQVLNNTEHSPKRAIKELSDQLISQIAAGEVIERPASVLKELVENAIDADATRIEVRLESGGIKRLSVTDNGRGIPKEELPLALKRHATSKIRDLNELEHVLSLGFRGEALASIASVSAMTVTSRTAEQSCAYSIHEGDVGVAAGGLGTKVDVEDLFFKTPARRKFLKSEATEAAHCKVALERIAIAHPTIEFRLVNNGKPVLVLPVEESRARINRILPDEFARAQREVYAETATARVYGWVGLPTAGRARTDAQYCYVNGRFVRDKLLAHAVKSAYADVLHNQLQPMYCLFVDIDPIKVDVNVHPTKSELRFRDSQWVHQFVMHAVQNALAPALAGLSSEAEEPLPAAVTPSTQPSPSSNTSGLNSNFQLRSQPQAAYEPSQLSRYLDFYQTRTEAQPARHGNVVPDTVQAIRSGSDIGSVAEHEKMAYPLGRALGQVGGVFIIAENDHGMVVVDMHAAHERIVYEKLKEQMDAQKLAVQQLLIPLVFRADAEEMATFEDNQSLLLSLGLELEAASPTHLRLRSVPAVLAGDIEKTGEALICELLADIKKFGGTNLIEEKRNEILATMACHGAVRAHRYLSLEEMNALLRQMEKTERIDQCNHGRPTWVQVSMSELDKLFMRGK</sequence>
<dbReference type="InterPro" id="IPR037198">
    <property type="entry name" value="MutL_C_sf"/>
</dbReference>
<comment type="similarity">
    <text evidence="1 5">Belongs to the DNA mismatch repair MutL/HexB family.</text>
</comment>
<dbReference type="Gene3D" id="3.30.1540.20">
    <property type="entry name" value="MutL, C-terminal domain, dimerisation subdomain"/>
    <property type="match status" value="1"/>
</dbReference>
<comment type="function">
    <text evidence="5">This protein is involved in the repair of mismatches in DNA. It is required for dam-dependent methyl-directed DNA mismatch repair. May act as a 'molecular matchmaker', a protein that promotes the formation of a stable complex between two or more DNA-binding proteins in an ATP-dependent manner without itself being part of a final effector complex.</text>
</comment>
<dbReference type="InterPro" id="IPR014721">
    <property type="entry name" value="Ribsml_uS5_D2-typ_fold_subgr"/>
</dbReference>
<keyword evidence="4 5" id="KW-0234">DNA repair</keyword>
<dbReference type="NCBIfam" id="TIGR00585">
    <property type="entry name" value="mutl"/>
    <property type="match status" value="1"/>
</dbReference>
<proteinExistence type="inferred from homology"/>
<feature type="region of interest" description="Disordered" evidence="6">
    <location>
        <begin position="343"/>
        <end position="368"/>
    </location>
</feature>
<keyword evidence="10" id="KW-1185">Reference proteome</keyword>
<dbReference type="CDD" id="cd03482">
    <property type="entry name" value="MutL_Trans_MutL"/>
    <property type="match status" value="1"/>
</dbReference>
<evidence type="ECO:0000259" key="7">
    <source>
        <dbReference type="SMART" id="SM00853"/>
    </source>
</evidence>
<dbReference type="Gene3D" id="3.30.1370.100">
    <property type="entry name" value="MutL, C-terminal domain, regulatory subdomain"/>
    <property type="match status" value="1"/>
</dbReference>
<dbReference type="Proteomes" id="UP000777002">
    <property type="component" value="Unassembled WGS sequence"/>
</dbReference>
<dbReference type="InterPro" id="IPR020667">
    <property type="entry name" value="DNA_mismatch_repair_MutL"/>
</dbReference>
<dbReference type="SMART" id="SM00853">
    <property type="entry name" value="MutL_C"/>
    <property type="match status" value="1"/>
</dbReference>
<comment type="caution">
    <text evidence="9">The sequence shown here is derived from an EMBL/GenBank/DDBJ whole genome shotgun (WGS) entry which is preliminary data.</text>
</comment>
<dbReference type="SUPFAM" id="SSF118116">
    <property type="entry name" value="DNA mismatch repair protein MutL"/>
    <property type="match status" value="1"/>
</dbReference>
<dbReference type="InterPro" id="IPR036890">
    <property type="entry name" value="HATPase_C_sf"/>
</dbReference>
<dbReference type="Gene3D" id="3.30.565.10">
    <property type="entry name" value="Histidine kinase-like ATPase, C-terminal domain"/>
    <property type="match status" value="1"/>
</dbReference>
<feature type="domain" description="DNA mismatch repair protein S5" evidence="8">
    <location>
        <begin position="214"/>
        <end position="332"/>
    </location>
</feature>
<dbReference type="HAMAP" id="MF_00149">
    <property type="entry name" value="DNA_mis_repair"/>
    <property type="match status" value="1"/>
</dbReference>
<keyword evidence="9" id="KW-0540">Nuclease</keyword>
<evidence type="ECO:0000256" key="1">
    <source>
        <dbReference type="ARBA" id="ARBA00006082"/>
    </source>
</evidence>
<gene>
    <name evidence="5 9" type="primary">mutL</name>
    <name evidence="9" type="ORF">H5985_05650</name>
</gene>
<dbReference type="EMBL" id="JACJKX010000008">
    <property type="protein sequence ID" value="MBM6928753.1"/>
    <property type="molecule type" value="Genomic_DNA"/>
</dbReference>
<keyword evidence="9" id="KW-0255">Endonuclease</keyword>
<dbReference type="Pfam" id="PF08676">
    <property type="entry name" value="MutL_C"/>
    <property type="match status" value="1"/>
</dbReference>
<dbReference type="InterPro" id="IPR042120">
    <property type="entry name" value="MutL_C_dimsub"/>
</dbReference>
<dbReference type="InterPro" id="IPR002099">
    <property type="entry name" value="MutL/Mlh/PMS"/>
</dbReference>
<dbReference type="CDD" id="cd16926">
    <property type="entry name" value="HATPase_MutL-MLH-PMS-like"/>
    <property type="match status" value="1"/>
</dbReference>
<feature type="compositionally biased region" description="Low complexity" evidence="6">
    <location>
        <begin position="351"/>
        <end position="363"/>
    </location>
</feature>
<dbReference type="InterPro" id="IPR014762">
    <property type="entry name" value="DNA_mismatch_repair_CS"/>
</dbReference>
<dbReference type="InterPro" id="IPR014790">
    <property type="entry name" value="MutL_C"/>
</dbReference>
<dbReference type="SUPFAM" id="SSF55874">
    <property type="entry name" value="ATPase domain of HSP90 chaperone/DNA topoisomerase II/histidine kinase"/>
    <property type="match status" value="1"/>
</dbReference>
<protein>
    <recommendedName>
        <fullName evidence="2 5">DNA mismatch repair protein MutL</fullName>
    </recommendedName>
</protein>
<evidence type="ECO:0000256" key="2">
    <source>
        <dbReference type="ARBA" id="ARBA00021975"/>
    </source>
</evidence>
<dbReference type="Pfam" id="PF01119">
    <property type="entry name" value="DNA_mis_repair"/>
    <property type="match status" value="1"/>
</dbReference>
<dbReference type="InterPro" id="IPR020568">
    <property type="entry name" value="Ribosomal_Su5_D2-typ_SF"/>
</dbReference>
<evidence type="ECO:0000313" key="10">
    <source>
        <dbReference type="Proteomes" id="UP000777002"/>
    </source>
</evidence>
<evidence type="ECO:0000256" key="6">
    <source>
        <dbReference type="SAM" id="MobiDB-lite"/>
    </source>
</evidence>
<dbReference type="GO" id="GO:0004519">
    <property type="term" value="F:endonuclease activity"/>
    <property type="evidence" value="ECO:0007669"/>
    <property type="project" value="UniProtKB-KW"/>
</dbReference>
<dbReference type="InterPro" id="IPR013507">
    <property type="entry name" value="DNA_mismatch_S5_2-like"/>
</dbReference>
<reference evidence="9 10" key="1">
    <citation type="journal article" date="2021" name="Sci. Rep.">
        <title>The distribution of antibiotic resistance genes in chicken gut microbiota commensals.</title>
        <authorList>
            <person name="Juricova H."/>
            <person name="Matiasovicova J."/>
            <person name="Kubasova T."/>
            <person name="Cejkova D."/>
            <person name="Rychlik I."/>
        </authorList>
    </citation>
    <scope>NUCLEOTIDE SEQUENCE [LARGE SCALE GENOMIC DNA]</scope>
    <source>
        <strain evidence="9 10">An562</strain>
    </source>
</reference>
<dbReference type="InterPro" id="IPR042121">
    <property type="entry name" value="MutL_C_regsub"/>
</dbReference>
<dbReference type="Pfam" id="PF13589">
    <property type="entry name" value="HATPase_c_3"/>
    <property type="match status" value="1"/>
</dbReference>
<dbReference type="PANTHER" id="PTHR10073">
    <property type="entry name" value="DNA MISMATCH REPAIR PROTEIN MLH, PMS, MUTL"/>
    <property type="match status" value="1"/>
</dbReference>
<dbReference type="SUPFAM" id="SSF54211">
    <property type="entry name" value="Ribosomal protein S5 domain 2-like"/>
    <property type="match status" value="1"/>
</dbReference>
<dbReference type="SMART" id="SM01340">
    <property type="entry name" value="DNA_mis_repair"/>
    <property type="match status" value="1"/>
</dbReference>
<accession>A0ABS2GSC8</accession>
<organism evidence="9 10">
    <name type="scientific">Parasutterella secunda</name>
    <dbReference type="NCBI Taxonomy" id="626947"/>
    <lineage>
        <taxon>Bacteria</taxon>
        <taxon>Pseudomonadati</taxon>
        <taxon>Pseudomonadota</taxon>
        <taxon>Betaproteobacteria</taxon>
        <taxon>Burkholderiales</taxon>
        <taxon>Sutterellaceae</taxon>
        <taxon>Parasutterella</taxon>
    </lineage>
</organism>
<evidence type="ECO:0000256" key="4">
    <source>
        <dbReference type="ARBA" id="ARBA00023204"/>
    </source>
</evidence>
<evidence type="ECO:0000259" key="8">
    <source>
        <dbReference type="SMART" id="SM01340"/>
    </source>
</evidence>